<dbReference type="InterPro" id="IPR003593">
    <property type="entry name" value="AAA+_ATPase"/>
</dbReference>
<dbReference type="Gene3D" id="3.40.50.300">
    <property type="entry name" value="P-loop containing nucleotide triphosphate hydrolases"/>
    <property type="match status" value="1"/>
</dbReference>
<keyword evidence="3" id="KW-0547">Nucleotide-binding</keyword>
<reference evidence="7 8" key="1">
    <citation type="journal article" date="2019" name="Int. J. Syst. Evol. Microbiol.">
        <title>The Global Catalogue of Microorganisms (GCM) 10K type strain sequencing project: providing services to taxonomists for standard genome sequencing and annotation.</title>
        <authorList>
            <consortium name="The Broad Institute Genomics Platform"/>
            <consortium name="The Broad Institute Genome Sequencing Center for Infectious Disease"/>
            <person name="Wu L."/>
            <person name="Ma J."/>
        </authorList>
    </citation>
    <scope>NUCLEOTIDE SEQUENCE [LARGE SCALE GENOMIC DNA]</scope>
    <source>
        <strain evidence="7 8">JCM 16009</strain>
    </source>
</reference>
<dbReference type="GO" id="GO:0005524">
    <property type="term" value="F:ATP binding"/>
    <property type="evidence" value="ECO:0007669"/>
    <property type="project" value="UniProtKB-KW"/>
</dbReference>
<protein>
    <submittedName>
        <fullName evidence="7">ABC transporter ATP-binding protein</fullName>
    </submittedName>
</protein>
<proteinExistence type="inferred from homology"/>
<dbReference type="SMART" id="SM00382">
    <property type="entry name" value="AAA"/>
    <property type="match status" value="1"/>
</dbReference>
<evidence type="ECO:0000256" key="3">
    <source>
        <dbReference type="ARBA" id="ARBA00022741"/>
    </source>
</evidence>
<keyword evidence="2" id="KW-0813">Transport</keyword>
<evidence type="ECO:0000256" key="4">
    <source>
        <dbReference type="ARBA" id="ARBA00022840"/>
    </source>
</evidence>
<dbReference type="PANTHER" id="PTHR43820:SF4">
    <property type="entry name" value="HIGH-AFFINITY BRANCHED-CHAIN AMINO ACID TRANSPORT ATP-BINDING PROTEIN LIVF"/>
    <property type="match status" value="1"/>
</dbReference>
<dbReference type="Proteomes" id="UP001500449">
    <property type="component" value="Unassembled WGS sequence"/>
</dbReference>
<dbReference type="RefSeq" id="WP_344416699.1">
    <property type="nucleotide sequence ID" value="NZ_BAAAQK010000006.1"/>
</dbReference>
<dbReference type="InterPro" id="IPR003439">
    <property type="entry name" value="ABC_transporter-like_ATP-bd"/>
</dbReference>
<evidence type="ECO:0000256" key="1">
    <source>
        <dbReference type="ARBA" id="ARBA00005417"/>
    </source>
</evidence>
<comment type="similarity">
    <text evidence="1">Belongs to the ABC transporter superfamily.</text>
</comment>
<evidence type="ECO:0000256" key="5">
    <source>
        <dbReference type="ARBA" id="ARBA00022970"/>
    </source>
</evidence>
<keyword evidence="5" id="KW-0029">Amino-acid transport</keyword>
<keyword evidence="8" id="KW-1185">Reference proteome</keyword>
<dbReference type="InterPro" id="IPR052156">
    <property type="entry name" value="BCAA_Transport_ATP-bd_LivF"/>
</dbReference>
<dbReference type="PROSITE" id="PS50893">
    <property type="entry name" value="ABC_TRANSPORTER_2"/>
    <property type="match status" value="1"/>
</dbReference>
<name>A0ABN2N5E4_9PSEU</name>
<accession>A0ABN2N5E4</accession>
<keyword evidence="4 7" id="KW-0067">ATP-binding</keyword>
<dbReference type="Pfam" id="PF00005">
    <property type="entry name" value="ABC_tran"/>
    <property type="match status" value="1"/>
</dbReference>
<gene>
    <name evidence="7" type="ORF">GCM10009836_29470</name>
</gene>
<dbReference type="InterPro" id="IPR017871">
    <property type="entry name" value="ABC_transporter-like_CS"/>
</dbReference>
<feature type="domain" description="ABC transporter" evidence="6">
    <location>
        <begin position="4"/>
        <end position="236"/>
    </location>
</feature>
<evidence type="ECO:0000256" key="2">
    <source>
        <dbReference type="ARBA" id="ARBA00022448"/>
    </source>
</evidence>
<evidence type="ECO:0000313" key="7">
    <source>
        <dbReference type="EMBL" id="GAA1847895.1"/>
    </source>
</evidence>
<sequence length="241" mass="25932">MSFLEIDGITAGYGGITVIRDVSITCERGELALILGPNGAGKTTLLRAISGMCDRRAGTVRVDGEDLTGRSTAELARLGLVHVAEGRQLFPQMTVAENLDLGCQRRDLRARLGERLDYVFDLFPVLSQRRRQQAGTMSGGEQQMLAIGRALMADPRVVLLDEPSTGLAPGVFAEVVASLRRIVSDGGCVALVEQVLPPDLPPDGRGFILGDGALTFSAPLAELLAMDDLWEVYLGMSRREH</sequence>
<dbReference type="InterPro" id="IPR027417">
    <property type="entry name" value="P-loop_NTPase"/>
</dbReference>
<dbReference type="SUPFAM" id="SSF52540">
    <property type="entry name" value="P-loop containing nucleoside triphosphate hydrolases"/>
    <property type="match status" value="1"/>
</dbReference>
<dbReference type="EMBL" id="BAAAQK010000006">
    <property type="protein sequence ID" value="GAA1847895.1"/>
    <property type="molecule type" value="Genomic_DNA"/>
</dbReference>
<evidence type="ECO:0000259" key="6">
    <source>
        <dbReference type="PROSITE" id="PS50893"/>
    </source>
</evidence>
<dbReference type="PANTHER" id="PTHR43820">
    <property type="entry name" value="HIGH-AFFINITY BRANCHED-CHAIN AMINO ACID TRANSPORT ATP-BINDING PROTEIN LIVF"/>
    <property type="match status" value="1"/>
</dbReference>
<evidence type="ECO:0000313" key="8">
    <source>
        <dbReference type="Proteomes" id="UP001500449"/>
    </source>
</evidence>
<dbReference type="PROSITE" id="PS00211">
    <property type="entry name" value="ABC_TRANSPORTER_1"/>
    <property type="match status" value="1"/>
</dbReference>
<organism evidence="7 8">
    <name type="scientific">Pseudonocardia ailaonensis</name>
    <dbReference type="NCBI Taxonomy" id="367279"/>
    <lineage>
        <taxon>Bacteria</taxon>
        <taxon>Bacillati</taxon>
        <taxon>Actinomycetota</taxon>
        <taxon>Actinomycetes</taxon>
        <taxon>Pseudonocardiales</taxon>
        <taxon>Pseudonocardiaceae</taxon>
        <taxon>Pseudonocardia</taxon>
    </lineage>
</organism>
<comment type="caution">
    <text evidence="7">The sequence shown here is derived from an EMBL/GenBank/DDBJ whole genome shotgun (WGS) entry which is preliminary data.</text>
</comment>
<dbReference type="CDD" id="cd03224">
    <property type="entry name" value="ABC_TM1139_LivF_branched"/>
    <property type="match status" value="1"/>
</dbReference>